<evidence type="ECO:0000313" key="1">
    <source>
        <dbReference type="EMBL" id="GBO09127.1"/>
    </source>
</evidence>
<evidence type="ECO:0000313" key="2">
    <source>
        <dbReference type="Proteomes" id="UP000499080"/>
    </source>
</evidence>
<protein>
    <submittedName>
        <fullName evidence="1">Uncharacterized protein</fullName>
    </submittedName>
</protein>
<name>A0A4Y2UC50_ARAVE</name>
<proteinExistence type="predicted"/>
<sequence length="98" mass="11083">MVSDDATVAGYVPHVSLPCQHTMTITLTNFGRKHSVSTHRTLPYARNEPCQIIQYLQLMWVPLVNPQIANDTALSLLAPMLMYLHLLPSVVFQICLHR</sequence>
<dbReference type="EMBL" id="BGPR01034652">
    <property type="protein sequence ID" value="GBO09127.1"/>
    <property type="molecule type" value="Genomic_DNA"/>
</dbReference>
<dbReference type="Proteomes" id="UP000499080">
    <property type="component" value="Unassembled WGS sequence"/>
</dbReference>
<organism evidence="1 2">
    <name type="scientific">Araneus ventricosus</name>
    <name type="common">Orbweaver spider</name>
    <name type="synonym">Epeira ventricosa</name>
    <dbReference type="NCBI Taxonomy" id="182803"/>
    <lineage>
        <taxon>Eukaryota</taxon>
        <taxon>Metazoa</taxon>
        <taxon>Ecdysozoa</taxon>
        <taxon>Arthropoda</taxon>
        <taxon>Chelicerata</taxon>
        <taxon>Arachnida</taxon>
        <taxon>Araneae</taxon>
        <taxon>Araneomorphae</taxon>
        <taxon>Entelegynae</taxon>
        <taxon>Araneoidea</taxon>
        <taxon>Araneidae</taxon>
        <taxon>Araneus</taxon>
    </lineage>
</organism>
<accession>A0A4Y2UC50</accession>
<gene>
    <name evidence="1" type="ORF">AVEN_47147_1</name>
</gene>
<keyword evidence="2" id="KW-1185">Reference proteome</keyword>
<reference evidence="1 2" key="1">
    <citation type="journal article" date="2019" name="Sci. Rep.">
        <title>Orb-weaving spider Araneus ventricosus genome elucidates the spidroin gene catalogue.</title>
        <authorList>
            <person name="Kono N."/>
            <person name="Nakamura H."/>
            <person name="Ohtoshi R."/>
            <person name="Moran D.A.P."/>
            <person name="Shinohara A."/>
            <person name="Yoshida Y."/>
            <person name="Fujiwara M."/>
            <person name="Mori M."/>
            <person name="Tomita M."/>
            <person name="Arakawa K."/>
        </authorList>
    </citation>
    <scope>NUCLEOTIDE SEQUENCE [LARGE SCALE GENOMIC DNA]</scope>
</reference>
<dbReference type="AlphaFoldDB" id="A0A4Y2UC50"/>
<comment type="caution">
    <text evidence="1">The sequence shown here is derived from an EMBL/GenBank/DDBJ whole genome shotgun (WGS) entry which is preliminary data.</text>
</comment>